<dbReference type="EMBL" id="KN847318">
    <property type="protein sequence ID" value="KIW58014.1"/>
    <property type="molecule type" value="Genomic_DNA"/>
</dbReference>
<dbReference type="OrthoDB" id="5519740at2759"/>
<dbReference type="InterPro" id="IPR051807">
    <property type="entry name" value="Sec-metab_biosynth-assoc"/>
</dbReference>
<dbReference type="Pfam" id="PF03795">
    <property type="entry name" value="YCII"/>
    <property type="match status" value="1"/>
</dbReference>
<dbReference type="GeneID" id="25324474"/>
<protein>
    <recommendedName>
        <fullName evidence="1">YCII-related domain-containing protein</fullName>
    </recommendedName>
</protein>
<evidence type="ECO:0000259" key="1">
    <source>
        <dbReference type="Pfam" id="PF03795"/>
    </source>
</evidence>
<dbReference type="InterPro" id="IPR011008">
    <property type="entry name" value="Dimeric_a/b-barrel"/>
</dbReference>
<dbReference type="Proteomes" id="UP000054342">
    <property type="component" value="Unassembled WGS sequence"/>
</dbReference>
<dbReference type="AlphaFoldDB" id="A0A0D2FDA5"/>
<evidence type="ECO:0000313" key="2">
    <source>
        <dbReference type="EMBL" id="KIW58014.1"/>
    </source>
</evidence>
<sequence length="112" mass="12165">MDSLDPRSSGRSAKAYESKTVSYHHVSALSAILISCSSHLEGLKPRIDSGIWVMGGATLSAPPGPDGDKQFNGSCVIAKARSKEEVLQELSKDVYAREGIWNLDKVQIHPVW</sequence>
<dbReference type="SUPFAM" id="SSF54909">
    <property type="entry name" value="Dimeric alpha+beta barrel"/>
    <property type="match status" value="1"/>
</dbReference>
<accession>A0A0D2FDA5</accession>
<dbReference type="PANTHER" id="PTHR33606:SF3">
    <property type="entry name" value="PROTEIN YCII"/>
    <property type="match status" value="1"/>
</dbReference>
<reference evidence="2 3" key="1">
    <citation type="submission" date="2015-01" db="EMBL/GenBank/DDBJ databases">
        <title>The Genome Sequence of Exophiala xenobiotica CBS118157.</title>
        <authorList>
            <consortium name="The Broad Institute Genomics Platform"/>
            <person name="Cuomo C."/>
            <person name="de Hoog S."/>
            <person name="Gorbushina A."/>
            <person name="Stielow B."/>
            <person name="Teixiera M."/>
            <person name="Abouelleil A."/>
            <person name="Chapman S.B."/>
            <person name="Priest M."/>
            <person name="Young S.K."/>
            <person name="Wortman J."/>
            <person name="Nusbaum C."/>
            <person name="Birren B."/>
        </authorList>
    </citation>
    <scope>NUCLEOTIDE SEQUENCE [LARGE SCALE GENOMIC DNA]</scope>
    <source>
        <strain evidence="2 3">CBS 118157</strain>
    </source>
</reference>
<proteinExistence type="predicted"/>
<name>A0A0D2FDA5_9EURO</name>
<organism evidence="2 3">
    <name type="scientific">Exophiala xenobiotica</name>
    <dbReference type="NCBI Taxonomy" id="348802"/>
    <lineage>
        <taxon>Eukaryota</taxon>
        <taxon>Fungi</taxon>
        <taxon>Dikarya</taxon>
        <taxon>Ascomycota</taxon>
        <taxon>Pezizomycotina</taxon>
        <taxon>Eurotiomycetes</taxon>
        <taxon>Chaetothyriomycetidae</taxon>
        <taxon>Chaetothyriales</taxon>
        <taxon>Herpotrichiellaceae</taxon>
        <taxon>Exophiala</taxon>
    </lineage>
</organism>
<dbReference type="HOGENOM" id="CLU_110355_2_4_1"/>
<feature type="domain" description="YCII-related" evidence="1">
    <location>
        <begin position="36"/>
        <end position="102"/>
    </location>
</feature>
<dbReference type="PANTHER" id="PTHR33606">
    <property type="entry name" value="PROTEIN YCII"/>
    <property type="match status" value="1"/>
</dbReference>
<dbReference type="RefSeq" id="XP_013318598.1">
    <property type="nucleotide sequence ID" value="XM_013463144.1"/>
</dbReference>
<dbReference type="Gene3D" id="3.30.70.1060">
    <property type="entry name" value="Dimeric alpha+beta barrel"/>
    <property type="match status" value="1"/>
</dbReference>
<dbReference type="InterPro" id="IPR005545">
    <property type="entry name" value="YCII"/>
</dbReference>
<gene>
    <name evidence="2" type="ORF">PV05_02566</name>
</gene>
<keyword evidence="3" id="KW-1185">Reference proteome</keyword>
<evidence type="ECO:0000313" key="3">
    <source>
        <dbReference type="Proteomes" id="UP000054342"/>
    </source>
</evidence>